<dbReference type="Gene3D" id="3.40.50.2000">
    <property type="entry name" value="Glycogen Phosphorylase B"/>
    <property type="match status" value="2"/>
</dbReference>
<proteinExistence type="predicted"/>
<dbReference type="OrthoDB" id="7249056at2"/>
<dbReference type="GO" id="GO:0016757">
    <property type="term" value="F:glycosyltransferase activity"/>
    <property type="evidence" value="ECO:0007669"/>
    <property type="project" value="InterPro"/>
</dbReference>
<dbReference type="InterPro" id="IPR001296">
    <property type="entry name" value="Glyco_trans_1"/>
</dbReference>
<protein>
    <submittedName>
        <fullName evidence="1">Uncharacterized protein</fullName>
    </submittedName>
</protein>
<dbReference type="RefSeq" id="WP_102112895.1">
    <property type="nucleotide sequence ID" value="NZ_BMGN01000005.1"/>
</dbReference>
<gene>
    <name evidence="1" type="ORF">C0V82_14355</name>
</gene>
<keyword evidence="2" id="KW-1185">Reference proteome</keyword>
<accession>A0A2K9NDU2</accession>
<dbReference type="KEGG" id="ncb:C0V82_14355"/>
<dbReference type="PANTHER" id="PTHR45947:SF13">
    <property type="entry name" value="TRANSFERASE"/>
    <property type="match status" value="1"/>
</dbReference>
<dbReference type="Pfam" id="PF13579">
    <property type="entry name" value="Glyco_trans_4_4"/>
    <property type="match status" value="1"/>
</dbReference>
<dbReference type="InterPro" id="IPR050194">
    <property type="entry name" value="Glycosyltransferase_grp1"/>
</dbReference>
<sequence>MTRPLHVMVVNNLYPPLMAGGAERIVAFLCEGLVRRGHRVTVVSTCGPDMEPYPVEQRDGVEVIRFFPPNLYWSFERPLNPGPRKWLWHAKDAWNRDAARRLGTILDSARPDILHSHLIDGFSAAIWARARADGVPVLHTAHDYHLLCPRAFLLTHDWRICTRPRVHCRLYRHWHIRTTRHVDLFASPSRLLLDLHQRAGLRAGGGTVVHNGIPLPPDAAQIRQSRPPDSRGRFLMLTRLTVEKGVETALEAMTILPRDLPVELSIAGKGPLADKVRAAAAADPRIRYLGFLDGPAKVEALTRAGHLLLPSLWFENAPVTIVEAAAYGLGLLGSDIGGIPEFVEAGRTGFLFRPGDAGALATLMARLARDPGALPELPDASAALARRFSLERMIDDYERHYRALAVA</sequence>
<dbReference type="InterPro" id="IPR028098">
    <property type="entry name" value="Glyco_trans_4-like_N"/>
</dbReference>
<dbReference type="AlphaFoldDB" id="A0A2K9NDU2"/>
<dbReference type="PANTHER" id="PTHR45947">
    <property type="entry name" value="SULFOQUINOVOSYL TRANSFERASE SQD2"/>
    <property type="match status" value="1"/>
</dbReference>
<dbReference type="Pfam" id="PF00534">
    <property type="entry name" value="Glycos_transf_1"/>
    <property type="match status" value="1"/>
</dbReference>
<organism evidence="1 2">
    <name type="scientific">Niveispirillum cyanobacteriorum</name>
    <dbReference type="NCBI Taxonomy" id="1612173"/>
    <lineage>
        <taxon>Bacteria</taxon>
        <taxon>Pseudomonadati</taxon>
        <taxon>Pseudomonadota</taxon>
        <taxon>Alphaproteobacteria</taxon>
        <taxon>Rhodospirillales</taxon>
        <taxon>Azospirillaceae</taxon>
        <taxon>Niveispirillum</taxon>
    </lineage>
</organism>
<name>A0A2K9NDU2_9PROT</name>
<reference evidence="1 2" key="1">
    <citation type="submission" date="2017-12" db="EMBL/GenBank/DDBJ databases">
        <title>Genomes of bacteria within cyanobacterial aggregates.</title>
        <authorList>
            <person name="Cai H."/>
        </authorList>
    </citation>
    <scope>NUCLEOTIDE SEQUENCE [LARGE SCALE GENOMIC DNA]</scope>
    <source>
        <strain evidence="1 2">TH16</strain>
    </source>
</reference>
<dbReference type="EMBL" id="CP025611">
    <property type="protein sequence ID" value="AUN31288.1"/>
    <property type="molecule type" value="Genomic_DNA"/>
</dbReference>
<evidence type="ECO:0000313" key="2">
    <source>
        <dbReference type="Proteomes" id="UP000234752"/>
    </source>
</evidence>
<evidence type="ECO:0000313" key="1">
    <source>
        <dbReference type="EMBL" id="AUN31288.1"/>
    </source>
</evidence>
<dbReference type="Proteomes" id="UP000234752">
    <property type="component" value="Chromosome eg_1"/>
</dbReference>
<dbReference type="CDD" id="cd03823">
    <property type="entry name" value="GT4_ExpE7-like"/>
    <property type="match status" value="1"/>
</dbReference>
<dbReference type="SUPFAM" id="SSF53756">
    <property type="entry name" value="UDP-Glycosyltransferase/glycogen phosphorylase"/>
    <property type="match status" value="1"/>
</dbReference>